<organism evidence="4 5">
    <name type="scientific">Pseudarcicella hirudinis</name>
    <dbReference type="NCBI Taxonomy" id="1079859"/>
    <lineage>
        <taxon>Bacteria</taxon>
        <taxon>Pseudomonadati</taxon>
        <taxon>Bacteroidota</taxon>
        <taxon>Cytophagia</taxon>
        <taxon>Cytophagales</taxon>
        <taxon>Flectobacillaceae</taxon>
        <taxon>Pseudarcicella</taxon>
    </lineage>
</organism>
<sequence length="182" mass="21151">MNTEVIFHKATLSDTEEICLIGSQTFSETFTEHNTKADMEKYLTETFNTEKVRAEVNTPGTLFLLARVNNQSIGYAKLRHNNEAFADRKSIEIERIYLLKEFHHLHLGKALMKECLSFAEKNGYEIIWLGVWEHNPKAINFYKKWGFEFFGSHNFLLGDDVQVDLLMKKELNIDVQNESVPC</sequence>
<keyword evidence="4" id="KW-0687">Ribonucleoprotein</keyword>
<dbReference type="RefSeq" id="WP_092018259.1">
    <property type="nucleotide sequence ID" value="NZ_FOXH01000010.1"/>
</dbReference>
<evidence type="ECO:0000313" key="4">
    <source>
        <dbReference type="EMBL" id="SFQ10738.1"/>
    </source>
</evidence>
<dbReference type="InterPro" id="IPR016181">
    <property type="entry name" value="Acyl_CoA_acyltransferase"/>
</dbReference>
<keyword evidence="4" id="KW-0689">Ribosomal protein</keyword>
<dbReference type="InterPro" id="IPR000182">
    <property type="entry name" value="GNAT_dom"/>
</dbReference>
<accession>A0A1I5VT41</accession>
<dbReference type="PANTHER" id="PTHR42919">
    <property type="entry name" value="N-ALPHA-ACETYLTRANSFERASE"/>
    <property type="match status" value="1"/>
</dbReference>
<dbReference type="Gene3D" id="3.40.630.30">
    <property type="match status" value="1"/>
</dbReference>
<dbReference type="GO" id="GO:0016747">
    <property type="term" value="F:acyltransferase activity, transferring groups other than amino-acyl groups"/>
    <property type="evidence" value="ECO:0007669"/>
    <property type="project" value="InterPro"/>
</dbReference>
<dbReference type="EMBL" id="FOXH01000010">
    <property type="protein sequence ID" value="SFQ10738.1"/>
    <property type="molecule type" value="Genomic_DNA"/>
</dbReference>
<evidence type="ECO:0000259" key="3">
    <source>
        <dbReference type="PROSITE" id="PS51186"/>
    </source>
</evidence>
<protein>
    <submittedName>
        <fullName evidence="4">Ribosomal protein S18 acetylase RimI</fullName>
    </submittedName>
</protein>
<dbReference type="STRING" id="1079859.SAMN04515674_11050"/>
<evidence type="ECO:0000256" key="2">
    <source>
        <dbReference type="ARBA" id="ARBA00023315"/>
    </source>
</evidence>
<evidence type="ECO:0000313" key="5">
    <source>
        <dbReference type="Proteomes" id="UP000199306"/>
    </source>
</evidence>
<dbReference type="GO" id="GO:0005840">
    <property type="term" value="C:ribosome"/>
    <property type="evidence" value="ECO:0007669"/>
    <property type="project" value="UniProtKB-KW"/>
</dbReference>
<dbReference type="OrthoDB" id="7205533at2"/>
<name>A0A1I5VT41_9BACT</name>
<dbReference type="PANTHER" id="PTHR42919:SF8">
    <property type="entry name" value="N-ALPHA-ACETYLTRANSFERASE 50"/>
    <property type="match status" value="1"/>
</dbReference>
<dbReference type="PROSITE" id="PS51186">
    <property type="entry name" value="GNAT"/>
    <property type="match status" value="1"/>
</dbReference>
<feature type="domain" description="N-acetyltransferase" evidence="3">
    <location>
        <begin position="5"/>
        <end position="172"/>
    </location>
</feature>
<keyword evidence="5" id="KW-1185">Reference proteome</keyword>
<dbReference type="Proteomes" id="UP000199306">
    <property type="component" value="Unassembled WGS sequence"/>
</dbReference>
<keyword evidence="1" id="KW-0808">Transferase</keyword>
<keyword evidence="2" id="KW-0012">Acyltransferase</keyword>
<gene>
    <name evidence="4" type="ORF">SAMN04515674_11050</name>
</gene>
<dbReference type="SUPFAM" id="SSF55729">
    <property type="entry name" value="Acyl-CoA N-acyltransferases (Nat)"/>
    <property type="match status" value="1"/>
</dbReference>
<dbReference type="Pfam" id="PF00583">
    <property type="entry name" value="Acetyltransf_1"/>
    <property type="match status" value="1"/>
</dbReference>
<dbReference type="InterPro" id="IPR051556">
    <property type="entry name" value="N-term/lysine_N-AcTrnsfr"/>
</dbReference>
<proteinExistence type="predicted"/>
<dbReference type="AlphaFoldDB" id="A0A1I5VT41"/>
<dbReference type="CDD" id="cd04301">
    <property type="entry name" value="NAT_SF"/>
    <property type="match status" value="1"/>
</dbReference>
<evidence type="ECO:0000256" key="1">
    <source>
        <dbReference type="ARBA" id="ARBA00022679"/>
    </source>
</evidence>
<reference evidence="4 5" key="1">
    <citation type="submission" date="2016-10" db="EMBL/GenBank/DDBJ databases">
        <authorList>
            <person name="de Groot N.N."/>
        </authorList>
    </citation>
    <scope>NUCLEOTIDE SEQUENCE [LARGE SCALE GENOMIC DNA]</scope>
    <source>
        <strain evidence="5">E92,LMG 26720,CCM 7988</strain>
    </source>
</reference>